<evidence type="ECO:0000313" key="2">
    <source>
        <dbReference type="EMBL" id="MEK8049344.1"/>
    </source>
</evidence>
<name>A0ABU9CBV6_9BURK</name>
<dbReference type="Gene3D" id="2.40.360.20">
    <property type="match status" value="1"/>
</dbReference>
<reference evidence="2 3" key="1">
    <citation type="submission" date="2024-04" db="EMBL/GenBank/DDBJ databases">
        <title>Novel species of the genus Ideonella isolated from streams.</title>
        <authorList>
            <person name="Lu H."/>
        </authorList>
    </citation>
    <scope>NUCLEOTIDE SEQUENCE [LARGE SCALE GENOMIC DNA]</scope>
    <source>
        <strain evidence="2 3">DXS22W</strain>
    </source>
</reference>
<sequence length="241" mass="26584">MRRALTLTALAAAATLLQACSQSAASGYFPLEAGHTWRYEQVSEWENNTQDKETVELSTLGAESLPDTVPGSGKGWRRRSASGVDYWLRADDTGIYRVAAKTDLQADPEPDKPARYVLKMPLAVGTSWQAPTTAYLLKRGAEFPPEIRHTHKPVVMTYQIAALGEAVKTRAGDFKDCIRVQGTAVMKLFADPVVGFRDMPLATTEWYCKGVGLVKLERSEPTNNSTFLNGGKLVMELTEWQ</sequence>
<keyword evidence="3" id="KW-1185">Reference proteome</keyword>
<evidence type="ECO:0008006" key="4">
    <source>
        <dbReference type="Google" id="ProtNLM"/>
    </source>
</evidence>
<keyword evidence="1" id="KW-0732">Signal</keyword>
<dbReference type="RefSeq" id="WP_341409012.1">
    <property type="nucleotide sequence ID" value="NZ_JBBUTH010000001.1"/>
</dbReference>
<accession>A0ABU9CBV6</accession>
<feature type="signal peptide" evidence="1">
    <location>
        <begin position="1"/>
        <end position="24"/>
    </location>
</feature>
<evidence type="ECO:0000313" key="3">
    <source>
        <dbReference type="Proteomes" id="UP001365405"/>
    </source>
</evidence>
<comment type="caution">
    <text evidence="2">The sequence shown here is derived from an EMBL/GenBank/DDBJ whole genome shotgun (WGS) entry which is preliminary data.</text>
</comment>
<evidence type="ECO:0000256" key="1">
    <source>
        <dbReference type="SAM" id="SignalP"/>
    </source>
</evidence>
<dbReference type="PROSITE" id="PS51257">
    <property type="entry name" value="PROKAR_LIPOPROTEIN"/>
    <property type="match status" value="1"/>
</dbReference>
<feature type="chain" id="PRO_5045727373" description="DUF3108 domain-containing protein" evidence="1">
    <location>
        <begin position="25"/>
        <end position="241"/>
    </location>
</feature>
<gene>
    <name evidence="2" type="ORF">AACH10_03740</name>
</gene>
<dbReference type="EMBL" id="JBBUTH010000001">
    <property type="protein sequence ID" value="MEK8049344.1"/>
    <property type="molecule type" value="Genomic_DNA"/>
</dbReference>
<proteinExistence type="predicted"/>
<protein>
    <recommendedName>
        <fullName evidence="4">DUF3108 domain-containing protein</fullName>
    </recommendedName>
</protein>
<dbReference type="Proteomes" id="UP001365405">
    <property type="component" value="Unassembled WGS sequence"/>
</dbReference>
<organism evidence="2 3">
    <name type="scientific">Pseudaquabacterium inlustre</name>
    <dbReference type="NCBI Taxonomy" id="2984192"/>
    <lineage>
        <taxon>Bacteria</taxon>
        <taxon>Pseudomonadati</taxon>
        <taxon>Pseudomonadota</taxon>
        <taxon>Betaproteobacteria</taxon>
        <taxon>Burkholderiales</taxon>
        <taxon>Sphaerotilaceae</taxon>
        <taxon>Pseudaquabacterium</taxon>
    </lineage>
</organism>